<evidence type="ECO:0000313" key="1">
    <source>
        <dbReference type="EMBL" id="KAF7371542.1"/>
    </source>
</evidence>
<protein>
    <submittedName>
        <fullName evidence="1">Uncharacterized protein</fullName>
    </submittedName>
</protein>
<dbReference type="EMBL" id="JACAZI010000001">
    <property type="protein sequence ID" value="KAF7371542.1"/>
    <property type="molecule type" value="Genomic_DNA"/>
</dbReference>
<organism evidence="1 2">
    <name type="scientific">Mycena venus</name>
    <dbReference type="NCBI Taxonomy" id="2733690"/>
    <lineage>
        <taxon>Eukaryota</taxon>
        <taxon>Fungi</taxon>
        <taxon>Dikarya</taxon>
        <taxon>Basidiomycota</taxon>
        <taxon>Agaricomycotina</taxon>
        <taxon>Agaricomycetes</taxon>
        <taxon>Agaricomycetidae</taxon>
        <taxon>Agaricales</taxon>
        <taxon>Marasmiineae</taxon>
        <taxon>Mycenaceae</taxon>
        <taxon>Mycena</taxon>
    </lineage>
</organism>
<accession>A0A8H6Z6B0</accession>
<dbReference type="AlphaFoldDB" id="A0A8H6Z6B0"/>
<reference evidence="1" key="1">
    <citation type="submission" date="2020-05" db="EMBL/GenBank/DDBJ databases">
        <title>Mycena genomes resolve the evolution of fungal bioluminescence.</title>
        <authorList>
            <person name="Tsai I.J."/>
        </authorList>
    </citation>
    <scope>NUCLEOTIDE SEQUENCE</scope>
    <source>
        <strain evidence="1">CCC161011</strain>
    </source>
</reference>
<gene>
    <name evidence="1" type="ORF">MVEN_00009200</name>
</gene>
<sequence>MTGLRPAQIRVIFKLPPQFGTYSHPLAYIEWFTPLNKPDQFLVFGRDTRMHPSRHLNMRQDFLETYFLFADLNRLCFNPSGGTGKRSTLWIFALHCGHLDFLSRGLKGRVHWDQVFISICEIFLDTSEPERDRRSTRYGSHVTS</sequence>
<name>A0A8H6Z6B0_9AGAR</name>
<keyword evidence="2" id="KW-1185">Reference proteome</keyword>
<comment type="caution">
    <text evidence="1">The sequence shown here is derived from an EMBL/GenBank/DDBJ whole genome shotgun (WGS) entry which is preliminary data.</text>
</comment>
<dbReference type="OrthoDB" id="3239669at2759"/>
<proteinExistence type="predicted"/>
<evidence type="ECO:0000313" key="2">
    <source>
        <dbReference type="Proteomes" id="UP000620124"/>
    </source>
</evidence>
<dbReference type="Proteomes" id="UP000620124">
    <property type="component" value="Unassembled WGS sequence"/>
</dbReference>